<gene>
    <name evidence="11" type="ORF">JRO89_XSUnG0148500</name>
</gene>
<keyword evidence="4" id="KW-0863">Zinc-finger</keyword>
<keyword evidence="12" id="KW-1185">Reference proteome</keyword>
<evidence type="ECO:0000256" key="3">
    <source>
        <dbReference type="ARBA" id="ARBA00022723"/>
    </source>
</evidence>
<dbReference type="InterPro" id="IPR045134">
    <property type="entry name" value="UHRF1/2-like"/>
</dbReference>
<dbReference type="EMBL" id="JAFEMO010000386">
    <property type="protein sequence ID" value="KAH7519036.1"/>
    <property type="molecule type" value="Genomic_DNA"/>
</dbReference>
<keyword evidence="2" id="KW-0808">Transferase</keyword>
<evidence type="ECO:0000256" key="1">
    <source>
        <dbReference type="ARBA" id="ARBA00004906"/>
    </source>
</evidence>
<feature type="domain" description="YDG" evidence="10">
    <location>
        <begin position="1"/>
        <end position="54"/>
    </location>
</feature>
<accession>A0ABQ8GXZ0</accession>
<evidence type="ECO:0000256" key="6">
    <source>
        <dbReference type="ARBA" id="ARBA00022833"/>
    </source>
</evidence>
<organism evidence="11 12">
    <name type="scientific">Xanthoceras sorbifolium</name>
    <dbReference type="NCBI Taxonomy" id="99658"/>
    <lineage>
        <taxon>Eukaryota</taxon>
        <taxon>Viridiplantae</taxon>
        <taxon>Streptophyta</taxon>
        <taxon>Embryophyta</taxon>
        <taxon>Tracheophyta</taxon>
        <taxon>Spermatophyta</taxon>
        <taxon>Magnoliopsida</taxon>
        <taxon>eudicotyledons</taxon>
        <taxon>Gunneridae</taxon>
        <taxon>Pentapetalae</taxon>
        <taxon>rosids</taxon>
        <taxon>malvids</taxon>
        <taxon>Sapindales</taxon>
        <taxon>Sapindaceae</taxon>
        <taxon>Xanthoceroideae</taxon>
        <taxon>Xanthoceras</taxon>
    </lineage>
</organism>
<evidence type="ECO:0000256" key="2">
    <source>
        <dbReference type="ARBA" id="ARBA00022679"/>
    </source>
</evidence>
<evidence type="ECO:0000259" key="10">
    <source>
        <dbReference type="PROSITE" id="PS51015"/>
    </source>
</evidence>
<dbReference type="PANTHER" id="PTHR14140:SF46">
    <property type="entry name" value="E3 UBIQUITIN-PROTEIN LIGASE ORTHRUS 1-RELATED"/>
    <property type="match status" value="1"/>
</dbReference>
<evidence type="ECO:0000313" key="11">
    <source>
        <dbReference type="EMBL" id="KAH7519036.1"/>
    </source>
</evidence>
<dbReference type="InterPro" id="IPR015947">
    <property type="entry name" value="PUA-like_sf"/>
</dbReference>
<evidence type="ECO:0000256" key="7">
    <source>
        <dbReference type="ARBA" id="ARBA00022853"/>
    </source>
</evidence>
<comment type="subcellular location">
    <subcellularLocation>
        <location evidence="9">Nucleus</location>
    </subcellularLocation>
</comment>
<evidence type="ECO:0000313" key="12">
    <source>
        <dbReference type="Proteomes" id="UP000827721"/>
    </source>
</evidence>
<dbReference type="InterPro" id="IPR003105">
    <property type="entry name" value="SRA_YDG"/>
</dbReference>
<dbReference type="SUPFAM" id="SSF88697">
    <property type="entry name" value="PUA domain-like"/>
    <property type="match status" value="1"/>
</dbReference>
<name>A0ABQ8GXZ0_9ROSI</name>
<keyword evidence="7" id="KW-0156">Chromatin regulator</keyword>
<dbReference type="Gene3D" id="2.30.280.10">
    <property type="entry name" value="SRA-YDG"/>
    <property type="match status" value="1"/>
</dbReference>
<evidence type="ECO:0000256" key="4">
    <source>
        <dbReference type="ARBA" id="ARBA00022771"/>
    </source>
</evidence>
<evidence type="ECO:0000256" key="9">
    <source>
        <dbReference type="PROSITE-ProRule" id="PRU00358"/>
    </source>
</evidence>
<dbReference type="PROSITE" id="PS51015">
    <property type="entry name" value="YDG"/>
    <property type="match status" value="1"/>
</dbReference>
<comment type="caution">
    <text evidence="11">The sequence shown here is derived from an EMBL/GenBank/DDBJ whole genome shotgun (WGS) entry which is preliminary data.</text>
</comment>
<dbReference type="PANTHER" id="PTHR14140">
    <property type="entry name" value="E3 UBIQUITIN-PROTEIN LIGASE UHRF-RELATED"/>
    <property type="match status" value="1"/>
</dbReference>
<keyword evidence="5" id="KW-0833">Ubl conjugation pathway</keyword>
<dbReference type="Proteomes" id="UP000827721">
    <property type="component" value="Unassembled WGS sequence"/>
</dbReference>
<keyword evidence="6" id="KW-0862">Zinc</keyword>
<keyword evidence="8 9" id="KW-0539">Nucleus</keyword>
<sequence>MNYFFNFVTGRSHKERSSYAPKGGLRYDGSYWIEKCWRKIGIQGFKVCRFLFVRCNYDPAPWTSDEHGDWHRPLPIIPKLKNAVDVTKRKEGSSWDFNVTTKPSVALELNFTAVHLKQELLKAAISRMANLVLENGDVGRWKGFNSGGIPVSSLVRVVDENVVDDLRNKNHTPLVGLISVAVVFAFKEVDDTMGISLLDGPNSGPDGLGFIDYNLMEVKVGLIDSEEAQTRARNIHNSRSPKVKFPNKQSSVLGDGSGCSTLSSDLGECKKGKRKAVDCQHDGFSGKKVKPNSSAAIWNDRNLLVHSSKSKSANDIIFSASGIVHEFQSSKSSLTPSLVKATSVVEGKWETSPLSSYKLNCDATVRADSPCTSVGAMIRNCSGQVLALPLGCFLVLSPLKLSDAATVVAAVNDVSVSFCEAGPVISDIKAFFLRLLAFLR</sequence>
<proteinExistence type="predicted"/>
<comment type="pathway">
    <text evidence="1">Protein modification; protein ubiquitination.</text>
</comment>
<reference evidence="11 12" key="1">
    <citation type="submission" date="2021-02" db="EMBL/GenBank/DDBJ databases">
        <title>Plant Genome Project.</title>
        <authorList>
            <person name="Zhang R.-G."/>
        </authorList>
    </citation>
    <scope>NUCLEOTIDE SEQUENCE [LARGE SCALE GENOMIC DNA]</scope>
    <source>
        <tissue evidence="11">Leaves</tissue>
    </source>
</reference>
<keyword evidence="3" id="KW-0479">Metal-binding</keyword>
<evidence type="ECO:0000256" key="5">
    <source>
        <dbReference type="ARBA" id="ARBA00022786"/>
    </source>
</evidence>
<evidence type="ECO:0000256" key="8">
    <source>
        <dbReference type="ARBA" id="ARBA00023242"/>
    </source>
</evidence>
<protein>
    <recommendedName>
        <fullName evidence="10">YDG domain-containing protein</fullName>
    </recommendedName>
</protein>
<dbReference type="InterPro" id="IPR036987">
    <property type="entry name" value="SRA-YDG_sf"/>
</dbReference>